<gene>
    <name evidence="2" type="ORF">GCM10011366_28220</name>
</gene>
<keyword evidence="3" id="KW-1185">Reference proteome</keyword>
<proteinExistence type="predicted"/>
<feature type="domain" description="DUF222" evidence="1">
    <location>
        <begin position="177"/>
        <end position="408"/>
    </location>
</feature>
<name>A0A917BTY7_9MICO</name>
<sequence length="471" mass="50850">MEEMPTGAGLDEGPWSDPAFLASIEADMPDPDAPEGWWSEEDPTSEELWQDFFHALREDAQAEWAARSAGVRVEEGLRTANQGAAGASVGDAALAEVSSAALQSAVGECERVSLQMEALVFGLADEACERQLHRGSGHGLVDWLALQMTWADRVFLGKVAVVARACRHEANREIRTAIVEGRFPVRRGAIIVRALEKIRKSQDAEDYAGYLRILLRAAGKTELTDALLQAACDHLLEVVLDDEKGKAGERAAHEMRSVTSRPLGKGLTRFTIDAPERQAQVLEGLMASRLAAPQPGPDGEPDERLPEARRFDALMAVIGRGLACPEGTPQMARATLFITMGLDQLRGERPGKGQTLAGGRLSAGQVRQAACEAEIIPAVLGSQGELLDMGKAVRLATGAQIKALYLRDKGCTFPGCTVPAQWTIAHHAPWWSRGGRTDLDSLALLCEGHHSRVHRDDLTCTIDGSGVTWHL</sequence>
<accession>A0A917BTY7</accession>
<protein>
    <submittedName>
        <fullName evidence="2">HNH endonuclease</fullName>
    </submittedName>
</protein>
<keyword evidence="2" id="KW-0255">Endonuclease</keyword>
<dbReference type="Proteomes" id="UP000605670">
    <property type="component" value="Unassembled WGS sequence"/>
</dbReference>
<keyword evidence="2" id="KW-0540">Nuclease</keyword>
<dbReference type="GO" id="GO:0004519">
    <property type="term" value="F:endonuclease activity"/>
    <property type="evidence" value="ECO:0007669"/>
    <property type="project" value="UniProtKB-KW"/>
</dbReference>
<organism evidence="2 3">
    <name type="scientific">Ornithinimicrobium tianjinense</name>
    <dbReference type="NCBI Taxonomy" id="1195761"/>
    <lineage>
        <taxon>Bacteria</taxon>
        <taxon>Bacillati</taxon>
        <taxon>Actinomycetota</taxon>
        <taxon>Actinomycetes</taxon>
        <taxon>Micrococcales</taxon>
        <taxon>Ornithinimicrobiaceae</taxon>
        <taxon>Ornithinimicrobium</taxon>
    </lineage>
</organism>
<dbReference type="AlphaFoldDB" id="A0A917BTY7"/>
<evidence type="ECO:0000259" key="1">
    <source>
        <dbReference type="Pfam" id="PF02720"/>
    </source>
</evidence>
<dbReference type="InterPro" id="IPR003870">
    <property type="entry name" value="DUF222"/>
</dbReference>
<comment type="caution">
    <text evidence="2">The sequence shown here is derived from an EMBL/GenBank/DDBJ whole genome shotgun (WGS) entry which is preliminary data.</text>
</comment>
<evidence type="ECO:0000313" key="3">
    <source>
        <dbReference type="Proteomes" id="UP000605670"/>
    </source>
</evidence>
<dbReference type="InterPro" id="IPR003615">
    <property type="entry name" value="HNH_nuc"/>
</dbReference>
<reference evidence="2" key="1">
    <citation type="journal article" date="2014" name="Int. J. Syst. Evol. Microbiol.">
        <title>Complete genome sequence of Corynebacterium casei LMG S-19264T (=DSM 44701T), isolated from a smear-ripened cheese.</title>
        <authorList>
            <consortium name="US DOE Joint Genome Institute (JGI-PGF)"/>
            <person name="Walter F."/>
            <person name="Albersmeier A."/>
            <person name="Kalinowski J."/>
            <person name="Ruckert C."/>
        </authorList>
    </citation>
    <scope>NUCLEOTIDE SEQUENCE</scope>
    <source>
        <strain evidence="2">CGMCC 1.12160</strain>
    </source>
</reference>
<keyword evidence="2" id="KW-0378">Hydrolase</keyword>
<dbReference type="Pfam" id="PF02720">
    <property type="entry name" value="DUF222"/>
    <property type="match status" value="1"/>
</dbReference>
<dbReference type="RefSeq" id="WP_188431885.1">
    <property type="nucleotide sequence ID" value="NZ_BAABKH010000006.1"/>
</dbReference>
<reference evidence="2" key="2">
    <citation type="submission" date="2020-09" db="EMBL/GenBank/DDBJ databases">
        <authorList>
            <person name="Sun Q."/>
            <person name="Zhou Y."/>
        </authorList>
    </citation>
    <scope>NUCLEOTIDE SEQUENCE</scope>
    <source>
        <strain evidence="2">CGMCC 1.12160</strain>
    </source>
</reference>
<dbReference type="CDD" id="cd00085">
    <property type="entry name" value="HNHc"/>
    <property type="match status" value="1"/>
</dbReference>
<dbReference type="EMBL" id="BMEM01000005">
    <property type="protein sequence ID" value="GGF58736.1"/>
    <property type="molecule type" value="Genomic_DNA"/>
</dbReference>
<evidence type="ECO:0000313" key="2">
    <source>
        <dbReference type="EMBL" id="GGF58736.1"/>
    </source>
</evidence>